<name>A0AA36GFN0_9BILA</name>
<feature type="short sequence motif" description="Q motif" evidence="6">
    <location>
        <begin position="232"/>
        <end position="260"/>
    </location>
</feature>
<feature type="region of interest" description="Disordered" evidence="7">
    <location>
        <begin position="14"/>
        <end position="37"/>
    </location>
</feature>
<evidence type="ECO:0000313" key="12">
    <source>
        <dbReference type="Proteomes" id="UP001177023"/>
    </source>
</evidence>
<keyword evidence="3" id="KW-0378">Hydrolase</keyword>
<dbReference type="GO" id="GO:0005524">
    <property type="term" value="F:ATP binding"/>
    <property type="evidence" value="ECO:0007669"/>
    <property type="project" value="UniProtKB-KW"/>
</dbReference>
<evidence type="ECO:0000256" key="5">
    <source>
        <dbReference type="ARBA" id="ARBA00022840"/>
    </source>
</evidence>
<keyword evidence="5" id="KW-0067">ATP-binding</keyword>
<evidence type="ECO:0000256" key="7">
    <source>
        <dbReference type="SAM" id="MobiDB-lite"/>
    </source>
</evidence>
<evidence type="ECO:0000256" key="2">
    <source>
        <dbReference type="ARBA" id="ARBA00022741"/>
    </source>
</evidence>
<feature type="domain" description="Helicase ATP-binding" evidence="8">
    <location>
        <begin position="265"/>
        <end position="436"/>
    </location>
</feature>
<evidence type="ECO:0000313" key="11">
    <source>
        <dbReference type="EMBL" id="CAJ0586548.1"/>
    </source>
</evidence>
<feature type="domain" description="Helicase C-terminal" evidence="9">
    <location>
        <begin position="447"/>
        <end position="621"/>
    </location>
</feature>
<feature type="compositionally biased region" description="Low complexity" evidence="7">
    <location>
        <begin position="92"/>
        <end position="106"/>
    </location>
</feature>
<dbReference type="PROSITE" id="PS51194">
    <property type="entry name" value="HELICASE_CTER"/>
    <property type="match status" value="1"/>
</dbReference>
<dbReference type="PROSITE" id="PS51192">
    <property type="entry name" value="HELICASE_ATP_BIND_1"/>
    <property type="match status" value="1"/>
</dbReference>
<dbReference type="EMBL" id="CATQJA010002709">
    <property type="protein sequence ID" value="CAJ0586548.1"/>
    <property type="molecule type" value="Genomic_DNA"/>
</dbReference>
<dbReference type="GO" id="GO:0003676">
    <property type="term" value="F:nucleic acid binding"/>
    <property type="evidence" value="ECO:0007669"/>
    <property type="project" value="InterPro"/>
</dbReference>
<dbReference type="InterPro" id="IPR027417">
    <property type="entry name" value="P-loop_NTPase"/>
</dbReference>
<gene>
    <name evidence="11" type="ORF">MSPICULIGERA_LOCUS24552</name>
</gene>
<protein>
    <recommendedName>
        <fullName evidence="1">RNA helicase</fullName>
        <ecNumber evidence="1">3.6.4.13</ecNumber>
    </recommendedName>
</protein>
<proteinExistence type="predicted"/>
<evidence type="ECO:0000256" key="6">
    <source>
        <dbReference type="PROSITE-ProRule" id="PRU00552"/>
    </source>
</evidence>
<dbReference type="Pfam" id="PF00270">
    <property type="entry name" value="DEAD"/>
    <property type="match status" value="1"/>
</dbReference>
<evidence type="ECO:0000259" key="10">
    <source>
        <dbReference type="PROSITE" id="PS51195"/>
    </source>
</evidence>
<dbReference type="PANTHER" id="PTHR47958">
    <property type="entry name" value="ATP-DEPENDENT RNA HELICASE DBP3"/>
    <property type="match status" value="1"/>
</dbReference>
<comment type="caution">
    <text evidence="11">The sequence shown here is derived from an EMBL/GenBank/DDBJ whole genome shotgun (WGS) entry which is preliminary data.</text>
</comment>
<dbReference type="InterPro" id="IPR014014">
    <property type="entry name" value="RNA_helicase_DEAD_Q_motif"/>
</dbReference>
<feature type="region of interest" description="Disordered" evidence="7">
    <location>
        <begin position="54"/>
        <end position="190"/>
    </location>
</feature>
<dbReference type="SUPFAM" id="SSF52540">
    <property type="entry name" value="P-loop containing nucleoside triphosphate hydrolases"/>
    <property type="match status" value="1"/>
</dbReference>
<dbReference type="SMART" id="SM00490">
    <property type="entry name" value="HELICc"/>
    <property type="match status" value="1"/>
</dbReference>
<sequence>MSNMADAFRAQLLGQGHEPPTDAMQQMSVEDQGAQSGTMPNGGFCDVRGGFSSPSRGGAFQPPNLRGRGGSRGGFDRPSFGGGYGPQGNYNRGGPQQMQQGFQPRGGYQGNRGGYNAYPDQYGGPPRGGGDFGQRGSPRGRGGHFQPNRGRGGQFGNISQRFDTPVRPLGGHMSATEKAVSHETTPPENPMNVEEIALLNKFIKRTVRDMREGTIDIKNQQQDPTSPLHSLTDFRSLRLKKELIEALDMQHFLQPSKIQEFALPLLLMEPPTNMIAQSQSGTGKTAAFVLTMLSRVVVEDQFPQCICLAPTFELAEQTGKVVKSMAHFMTGCNVFYAVKGSEPATSLKEQIIIGTPGKLWDYISVQKAFDLSKIKCVVLDEADVMISQQGHKELSMKIYGAIEEANPTVQALLFSATYDEEVFEFAEKIIKNAVTVTLRKEEQTLPNIKQFYVECANREAKYEAIENLYSGLTIGTAIIFCHTISSAKWLAAKLVGRGQDVALLHGQLTVQERASAIHQFREGKYQVLITTNVCARGIDVSQVSIVINYDPPILYNDGTTDALPDYDTYLHRIGRTGRFGQSGIAINFVDSQESLRIIRKIEEHFGKSIIKLDPADIDQLEEIDRRDAE</sequence>
<dbReference type="GO" id="GO:0003724">
    <property type="term" value="F:RNA helicase activity"/>
    <property type="evidence" value="ECO:0007669"/>
    <property type="project" value="UniProtKB-EC"/>
</dbReference>
<feature type="non-terminal residue" evidence="11">
    <location>
        <position position="629"/>
    </location>
</feature>
<evidence type="ECO:0000256" key="3">
    <source>
        <dbReference type="ARBA" id="ARBA00022801"/>
    </source>
</evidence>
<reference evidence="11" key="1">
    <citation type="submission" date="2023-06" db="EMBL/GenBank/DDBJ databases">
        <authorList>
            <person name="Delattre M."/>
        </authorList>
    </citation>
    <scope>NUCLEOTIDE SEQUENCE</scope>
    <source>
        <strain evidence="11">AF72</strain>
    </source>
</reference>
<dbReference type="CDD" id="cd18787">
    <property type="entry name" value="SF2_C_DEAD"/>
    <property type="match status" value="1"/>
</dbReference>
<dbReference type="GO" id="GO:0016787">
    <property type="term" value="F:hydrolase activity"/>
    <property type="evidence" value="ECO:0007669"/>
    <property type="project" value="UniProtKB-KW"/>
</dbReference>
<dbReference type="PROSITE" id="PS51195">
    <property type="entry name" value="Q_MOTIF"/>
    <property type="match status" value="1"/>
</dbReference>
<accession>A0AA36GFN0</accession>
<dbReference type="InterPro" id="IPR014001">
    <property type="entry name" value="Helicase_ATP-bd"/>
</dbReference>
<organism evidence="11 12">
    <name type="scientific">Mesorhabditis spiculigera</name>
    <dbReference type="NCBI Taxonomy" id="96644"/>
    <lineage>
        <taxon>Eukaryota</taxon>
        <taxon>Metazoa</taxon>
        <taxon>Ecdysozoa</taxon>
        <taxon>Nematoda</taxon>
        <taxon>Chromadorea</taxon>
        <taxon>Rhabditida</taxon>
        <taxon>Rhabditina</taxon>
        <taxon>Rhabditomorpha</taxon>
        <taxon>Rhabditoidea</taxon>
        <taxon>Rhabditidae</taxon>
        <taxon>Mesorhabditinae</taxon>
        <taxon>Mesorhabditis</taxon>
    </lineage>
</organism>
<dbReference type="InterPro" id="IPR011545">
    <property type="entry name" value="DEAD/DEAH_box_helicase_dom"/>
</dbReference>
<evidence type="ECO:0000259" key="9">
    <source>
        <dbReference type="PROSITE" id="PS51194"/>
    </source>
</evidence>
<evidence type="ECO:0000259" key="8">
    <source>
        <dbReference type="PROSITE" id="PS51192"/>
    </source>
</evidence>
<dbReference type="Gene3D" id="3.40.50.300">
    <property type="entry name" value="P-loop containing nucleotide triphosphate hydrolases"/>
    <property type="match status" value="2"/>
</dbReference>
<dbReference type="SMART" id="SM00487">
    <property type="entry name" value="DEXDc"/>
    <property type="match status" value="1"/>
</dbReference>
<dbReference type="InterPro" id="IPR001650">
    <property type="entry name" value="Helicase_C-like"/>
</dbReference>
<dbReference type="EC" id="3.6.4.13" evidence="1"/>
<keyword evidence="12" id="KW-1185">Reference proteome</keyword>
<dbReference type="AlphaFoldDB" id="A0AA36GFN0"/>
<evidence type="ECO:0000256" key="1">
    <source>
        <dbReference type="ARBA" id="ARBA00012552"/>
    </source>
</evidence>
<dbReference type="Pfam" id="PF00271">
    <property type="entry name" value="Helicase_C"/>
    <property type="match status" value="1"/>
</dbReference>
<dbReference type="Proteomes" id="UP001177023">
    <property type="component" value="Unassembled WGS sequence"/>
</dbReference>
<keyword evidence="2" id="KW-0547">Nucleotide-binding</keyword>
<dbReference type="CDD" id="cd17963">
    <property type="entry name" value="DEADc_DDX19_DDX25"/>
    <property type="match status" value="1"/>
</dbReference>
<evidence type="ECO:0000256" key="4">
    <source>
        <dbReference type="ARBA" id="ARBA00022806"/>
    </source>
</evidence>
<keyword evidence="4" id="KW-0347">Helicase</keyword>
<feature type="domain" description="DEAD-box RNA helicase Q" evidence="10">
    <location>
        <begin position="232"/>
        <end position="260"/>
    </location>
</feature>
<feature type="compositionally biased region" description="Polar residues" evidence="7">
    <location>
        <begin position="23"/>
        <end position="37"/>
    </location>
</feature>